<proteinExistence type="predicted"/>
<reference evidence="2" key="1">
    <citation type="submission" date="2021-02" db="EMBL/GenBank/DDBJ databases">
        <authorList>
            <person name="Nowell W R."/>
        </authorList>
    </citation>
    <scope>NUCLEOTIDE SEQUENCE</scope>
</reference>
<dbReference type="EMBL" id="CAJNOM010002219">
    <property type="protein sequence ID" value="CAF1629112.1"/>
    <property type="molecule type" value="Genomic_DNA"/>
</dbReference>
<comment type="caution">
    <text evidence="2">The sequence shown here is derived from an EMBL/GenBank/DDBJ whole genome shotgun (WGS) entry which is preliminary data.</text>
</comment>
<evidence type="ECO:0000313" key="1">
    <source>
        <dbReference type="EMBL" id="CAF1445909.1"/>
    </source>
</evidence>
<dbReference type="Proteomes" id="UP000663877">
    <property type="component" value="Unassembled WGS sequence"/>
</dbReference>
<keyword evidence="3" id="KW-1185">Reference proteome</keyword>
<organism evidence="2 3">
    <name type="scientific">Adineta steineri</name>
    <dbReference type="NCBI Taxonomy" id="433720"/>
    <lineage>
        <taxon>Eukaryota</taxon>
        <taxon>Metazoa</taxon>
        <taxon>Spiralia</taxon>
        <taxon>Gnathifera</taxon>
        <taxon>Rotifera</taxon>
        <taxon>Eurotatoria</taxon>
        <taxon>Bdelloidea</taxon>
        <taxon>Adinetida</taxon>
        <taxon>Adinetidae</taxon>
        <taxon>Adineta</taxon>
    </lineage>
</organism>
<sequence>MTVQALVRAAYGDIASFNDLQPDEFDILLDYLVDVHELHPATIFTNSQTIKNSLQFTDEARVRAEN</sequence>
<dbReference type="EMBL" id="CAJNOI010001892">
    <property type="protein sequence ID" value="CAF1445909.1"/>
    <property type="molecule type" value="Genomic_DNA"/>
</dbReference>
<evidence type="ECO:0000313" key="3">
    <source>
        <dbReference type="Proteomes" id="UP000663832"/>
    </source>
</evidence>
<protein>
    <submittedName>
        <fullName evidence="2">Uncharacterized protein</fullName>
    </submittedName>
</protein>
<dbReference type="Proteomes" id="UP000663832">
    <property type="component" value="Unassembled WGS sequence"/>
</dbReference>
<name>A0A816D2B2_9BILA</name>
<dbReference type="OrthoDB" id="10059634at2759"/>
<gene>
    <name evidence="1" type="ORF">BJG266_LOCUS40157</name>
    <name evidence="2" type="ORF">QVE165_LOCUS57026</name>
</gene>
<dbReference type="AlphaFoldDB" id="A0A816D2B2"/>
<accession>A0A816D2B2</accession>
<evidence type="ECO:0000313" key="2">
    <source>
        <dbReference type="EMBL" id="CAF1629112.1"/>
    </source>
</evidence>